<feature type="domain" description="RNA polymerase sigma-70 region 2" evidence="5">
    <location>
        <begin position="21"/>
        <end position="87"/>
    </location>
</feature>
<evidence type="ECO:0000256" key="2">
    <source>
        <dbReference type="ARBA" id="ARBA00023015"/>
    </source>
</evidence>
<dbReference type="InterPro" id="IPR036388">
    <property type="entry name" value="WH-like_DNA-bd_sf"/>
</dbReference>
<sequence length="189" mass="22016">MSDFDIIKEILNGNKDQYRFLIERYQDQIFRACMGYVHCEEDANDLTQETFIKVYQKLSNFKFNAAFSTWIYRIAINLSLNFLRKKKGNLFDRIESALDSLTSKPQIQISDYSNPEDILITNEHTEMISKVIESLSDKQKTAFVLSKYEELSQKEIATIMEITEGAVESLLQRAKANLQKKISHLLKKN</sequence>
<dbReference type="AlphaFoldDB" id="A0AAE3SEU9"/>
<dbReference type="PANTHER" id="PTHR43133:SF51">
    <property type="entry name" value="RNA POLYMERASE SIGMA FACTOR"/>
    <property type="match status" value="1"/>
</dbReference>
<dbReference type="InterPro" id="IPR013325">
    <property type="entry name" value="RNA_pol_sigma_r2"/>
</dbReference>
<evidence type="ECO:0000256" key="1">
    <source>
        <dbReference type="ARBA" id="ARBA00010641"/>
    </source>
</evidence>
<dbReference type="InterPro" id="IPR013324">
    <property type="entry name" value="RNA_pol_sigma_r3/r4-like"/>
</dbReference>
<gene>
    <name evidence="7" type="ORF">OM075_08840</name>
</gene>
<dbReference type="GO" id="GO:0016987">
    <property type="term" value="F:sigma factor activity"/>
    <property type="evidence" value="ECO:0007669"/>
    <property type="project" value="UniProtKB-KW"/>
</dbReference>
<dbReference type="Pfam" id="PF08281">
    <property type="entry name" value="Sigma70_r4_2"/>
    <property type="match status" value="1"/>
</dbReference>
<dbReference type="GO" id="GO:0006352">
    <property type="term" value="P:DNA-templated transcription initiation"/>
    <property type="evidence" value="ECO:0007669"/>
    <property type="project" value="InterPro"/>
</dbReference>
<evidence type="ECO:0000256" key="3">
    <source>
        <dbReference type="ARBA" id="ARBA00023082"/>
    </source>
</evidence>
<dbReference type="InterPro" id="IPR039425">
    <property type="entry name" value="RNA_pol_sigma-70-like"/>
</dbReference>
<name>A0AAE3SEU9_9BACT</name>
<comment type="caution">
    <text evidence="7">The sequence shown here is derived from an EMBL/GenBank/DDBJ whole genome shotgun (WGS) entry which is preliminary data.</text>
</comment>
<evidence type="ECO:0000259" key="5">
    <source>
        <dbReference type="Pfam" id="PF04542"/>
    </source>
</evidence>
<keyword evidence="8" id="KW-1185">Reference proteome</keyword>
<dbReference type="Gene3D" id="1.10.1740.10">
    <property type="match status" value="1"/>
</dbReference>
<comment type="similarity">
    <text evidence="1">Belongs to the sigma-70 factor family. ECF subfamily.</text>
</comment>
<keyword evidence="4" id="KW-0804">Transcription</keyword>
<dbReference type="SUPFAM" id="SSF88659">
    <property type="entry name" value="Sigma3 and sigma4 domains of RNA polymerase sigma factors"/>
    <property type="match status" value="1"/>
</dbReference>
<dbReference type="GO" id="GO:0003677">
    <property type="term" value="F:DNA binding"/>
    <property type="evidence" value="ECO:0007669"/>
    <property type="project" value="InterPro"/>
</dbReference>
<reference evidence="7" key="1">
    <citation type="submission" date="2022-10" db="EMBL/GenBank/DDBJ databases">
        <authorList>
            <person name="Yu W.X."/>
        </authorList>
    </citation>
    <scope>NUCLEOTIDE SEQUENCE</scope>
    <source>
        <strain evidence="7">AAT</strain>
    </source>
</reference>
<dbReference type="Gene3D" id="1.10.10.10">
    <property type="entry name" value="Winged helix-like DNA-binding domain superfamily/Winged helix DNA-binding domain"/>
    <property type="match status" value="1"/>
</dbReference>
<accession>A0AAE3SEU9</accession>
<dbReference type="InterPro" id="IPR007627">
    <property type="entry name" value="RNA_pol_sigma70_r2"/>
</dbReference>
<protein>
    <submittedName>
        <fullName evidence="7">Sigma-70 family RNA polymerase sigma factor</fullName>
    </submittedName>
</protein>
<dbReference type="RefSeq" id="WP_301190136.1">
    <property type="nucleotide sequence ID" value="NZ_JAPDPJ010000015.1"/>
</dbReference>
<proteinExistence type="inferred from homology"/>
<dbReference type="EMBL" id="JAPDPJ010000015">
    <property type="protein sequence ID" value="MCW3786571.1"/>
    <property type="molecule type" value="Genomic_DNA"/>
</dbReference>
<evidence type="ECO:0000313" key="8">
    <source>
        <dbReference type="Proteomes" id="UP001209229"/>
    </source>
</evidence>
<keyword evidence="2" id="KW-0805">Transcription regulation</keyword>
<organism evidence="7 8">
    <name type="scientific">Plebeiibacterium sediminum</name>
    <dbReference type="NCBI Taxonomy" id="2992112"/>
    <lineage>
        <taxon>Bacteria</taxon>
        <taxon>Pseudomonadati</taxon>
        <taxon>Bacteroidota</taxon>
        <taxon>Bacteroidia</taxon>
        <taxon>Marinilabiliales</taxon>
        <taxon>Marinilabiliaceae</taxon>
        <taxon>Plebeiibacterium</taxon>
    </lineage>
</organism>
<evidence type="ECO:0000313" key="7">
    <source>
        <dbReference type="EMBL" id="MCW3786571.1"/>
    </source>
</evidence>
<dbReference type="SUPFAM" id="SSF88946">
    <property type="entry name" value="Sigma2 domain of RNA polymerase sigma factors"/>
    <property type="match status" value="1"/>
</dbReference>
<dbReference type="InterPro" id="IPR014284">
    <property type="entry name" value="RNA_pol_sigma-70_dom"/>
</dbReference>
<dbReference type="InterPro" id="IPR013249">
    <property type="entry name" value="RNA_pol_sigma70_r4_t2"/>
</dbReference>
<dbReference type="NCBIfam" id="TIGR02937">
    <property type="entry name" value="sigma70-ECF"/>
    <property type="match status" value="1"/>
</dbReference>
<dbReference type="Pfam" id="PF04542">
    <property type="entry name" value="Sigma70_r2"/>
    <property type="match status" value="1"/>
</dbReference>
<dbReference type="Proteomes" id="UP001209229">
    <property type="component" value="Unassembled WGS sequence"/>
</dbReference>
<keyword evidence="3" id="KW-0731">Sigma factor</keyword>
<evidence type="ECO:0000259" key="6">
    <source>
        <dbReference type="Pfam" id="PF08281"/>
    </source>
</evidence>
<dbReference type="PANTHER" id="PTHR43133">
    <property type="entry name" value="RNA POLYMERASE ECF-TYPE SIGMA FACTO"/>
    <property type="match status" value="1"/>
</dbReference>
<dbReference type="CDD" id="cd06171">
    <property type="entry name" value="Sigma70_r4"/>
    <property type="match status" value="1"/>
</dbReference>
<evidence type="ECO:0000256" key="4">
    <source>
        <dbReference type="ARBA" id="ARBA00023163"/>
    </source>
</evidence>
<feature type="domain" description="RNA polymerase sigma factor 70 region 4 type 2" evidence="6">
    <location>
        <begin position="126"/>
        <end position="178"/>
    </location>
</feature>